<gene>
    <name evidence="1" type="ORF">DWW02_27465</name>
</gene>
<name>A0A412YV13_9FIRM</name>
<comment type="caution">
    <text evidence="1">The sequence shown here is derived from an EMBL/GenBank/DDBJ whole genome shotgun (WGS) entry which is preliminary data.</text>
</comment>
<organism evidence="1 2">
    <name type="scientific">Enterocloster bolteae</name>
    <dbReference type="NCBI Taxonomy" id="208479"/>
    <lineage>
        <taxon>Bacteria</taxon>
        <taxon>Bacillati</taxon>
        <taxon>Bacillota</taxon>
        <taxon>Clostridia</taxon>
        <taxon>Lachnospirales</taxon>
        <taxon>Lachnospiraceae</taxon>
        <taxon>Enterocloster</taxon>
    </lineage>
</organism>
<sequence length="79" mass="9551">MSTLLLRGIEGKCFNLFAFSIQKMDMEYYKIIHKRLRKKMPGKNQGKKGRIMEYQCFFKGFWYANVWFELPCLEMVILL</sequence>
<dbReference type="EMBL" id="QRZM01000021">
    <property type="protein sequence ID" value="RGV70060.1"/>
    <property type="molecule type" value="Genomic_DNA"/>
</dbReference>
<evidence type="ECO:0000313" key="1">
    <source>
        <dbReference type="EMBL" id="RGV70060.1"/>
    </source>
</evidence>
<dbReference type="AlphaFoldDB" id="A0A412YV13"/>
<dbReference type="KEGG" id="cbol:CGC65_25600"/>
<accession>A0A412YV13</accession>
<reference evidence="1 2" key="1">
    <citation type="submission" date="2018-08" db="EMBL/GenBank/DDBJ databases">
        <title>A genome reference for cultivated species of the human gut microbiota.</title>
        <authorList>
            <person name="Zou Y."/>
            <person name="Xue W."/>
            <person name="Luo G."/>
        </authorList>
    </citation>
    <scope>NUCLEOTIDE SEQUENCE [LARGE SCALE GENOMIC DNA]</scope>
    <source>
        <strain evidence="1 2">AF14-18</strain>
    </source>
</reference>
<evidence type="ECO:0000313" key="2">
    <source>
        <dbReference type="Proteomes" id="UP000284543"/>
    </source>
</evidence>
<proteinExistence type="predicted"/>
<protein>
    <submittedName>
        <fullName evidence="1">Uncharacterized protein</fullName>
    </submittedName>
</protein>
<dbReference type="Proteomes" id="UP000284543">
    <property type="component" value="Unassembled WGS sequence"/>
</dbReference>